<evidence type="ECO:0000313" key="1">
    <source>
        <dbReference type="EMBL" id="KEQ56006.1"/>
    </source>
</evidence>
<dbReference type="AlphaFoldDB" id="A0A081RLD3"/>
<evidence type="ECO:0000313" key="2">
    <source>
        <dbReference type="Proteomes" id="UP000028059"/>
    </source>
</evidence>
<keyword evidence="2" id="KW-1185">Reference proteome</keyword>
<sequence>MNFNCVFPDCNYKENNIDEEDFLKHLREKHQGEIRSISEKEEMPINMAEMITVSNSKVFINS</sequence>
<reference evidence="1 2" key="1">
    <citation type="submission" date="2014-06" db="EMBL/GenBank/DDBJ databases">
        <authorList>
            <person name="Ngugi D.K."/>
            <person name="Blom J."/>
            <person name="Alam I."/>
            <person name="Rashid M."/>
            <person name="Ba Alawi W."/>
            <person name="Zhang G."/>
            <person name="Hikmawan T."/>
            <person name="Guan Y."/>
            <person name="Antunes A."/>
            <person name="Siam R."/>
            <person name="ElDorry H."/>
            <person name="Bajic V."/>
            <person name="Stingl U."/>
        </authorList>
    </citation>
    <scope>NUCLEOTIDE SEQUENCE [LARGE SCALE GENOMIC DNA]</scope>
    <source>
        <strain evidence="1">SCGC AAA799-N04</strain>
    </source>
</reference>
<dbReference type="Proteomes" id="UP000028059">
    <property type="component" value="Unassembled WGS sequence"/>
</dbReference>
<proteinExistence type="predicted"/>
<protein>
    <submittedName>
        <fullName evidence="1">Uncharacterized protein</fullName>
    </submittedName>
</protein>
<gene>
    <name evidence="1" type="ORF">AAA799N04_01575</name>
</gene>
<organism evidence="1 2">
    <name type="scientific">Marine Group I thaumarchaeote SCGC AAA799-N04</name>
    <dbReference type="NCBI Taxonomy" id="1502293"/>
    <lineage>
        <taxon>Archaea</taxon>
        <taxon>Nitrososphaerota</taxon>
        <taxon>Marine Group I</taxon>
    </lineage>
</organism>
<accession>A0A081RLD3</accession>
<name>A0A081RLD3_9ARCH</name>
<dbReference type="EMBL" id="JOKN01000039">
    <property type="protein sequence ID" value="KEQ56006.1"/>
    <property type="molecule type" value="Genomic_DNA"/>
</dbReference>
<comment type="caution">
    <text evidence="1">The sequence shown here is derived from an EMBL/GenBank/DDBJ whole genome shotgun (WGS) entry which is preliminary data.</text>
</comment>